<feature type="compositionally biased region" description="Basic and acidic residues" evidence="1">
    <location>
        <begin position="166"/>
        <end position="176"/>
    </location>
</feature>
<accession>A0AAW0KD43</accession>
<comment type="caution">
    <text evidence="2">The sequence shown here is derived from an EMBL/GenBank/DDBJ whole genome shotgun (WGS) entry which is preliminary data.</text>
</comment>
<evidence type="ECO:0000313" key="3">
    <source>
        <dbReference type="Proteomes" id="UP000237347"/>
    </source>
</evidence>
<evidence type="ECO:0000256" key="1">
    <source>
        <dbReference type="SAM" id="MobiDB-lite"/>
    </source>
</evidence>
<dbReference type="Proteomes" id="UP000237347">
    <property type="component" value="Unassembled WGS sequence"/>
</dbReference>
<sequence length="265" mass="28971">MEVVGLSSVENNMWVSSVLESMVVETVLAAGKSLACLIMVTGSLLNDISVSPKLTAMDGRVPNPKSVSSTSNFKPFHSYTSLTFPNPPNPTNPSAPNSSFALLKTLDSAALERIFSGSATQSLPIDGSNGSSSSSTRLTPSTMTALALRVTTQRGSVSENRRRRVAGRDESSPEEPSKKWFSWRWVATWNGERSVVTWRWATASGSRSLTSTSIIIGRRGRCGFGRKRGLCCCGDRGGGGERWRWCRWRWRCVCGLVRVRLCLRS</sequence>
<keyword evidence="3" id="KW-1185">Reference proteome</keyword>
<organism evidence="2 3">
    <name type="scientific">Quercus suber</name>
    <name type="common">Cork oak</name>
    <dbReference type="NCBI Taxonomy" id="58331"/>
    <lineage>
        <taxon>Eukaryota</taxon>
        <taxon>Viridiplantae</taxon>
        <taxon>Streptophyta</taxon>
        <taxon>Embryophyta</taxon>
        <taxon>Tracheophyta</taxon>
        <taxon>Spermatophyta</taxon>
        <taxon>Magnoliopsida</taxon>
        <taxon>eudicotyledons</taxon>
        <taxon>Gunneridae</taxon>
        <taxon>Pentapetalae</taxon>
        <taxon>rosids</taxon>
        <taxon>fabids</taxon>
        <taxon>Fagales</taxon>
        <taxon>Fagaceae</taxon>
        <taxon>Quercus</taxon>
    </lineage>
</organism>
<dbReference type="EMBL" id="PKMF04000332">
    <property type="protein sequence ID" value="KAK7837288.1"/>
    <property type="molecule type" value="Genomic_DNA"/>
</dbReference>
<protein>
    <submittedName>
        <fullName evidence="2">Uncharacterized protein</fullName>
    </submittedName>
</protein>
<reference evidence="2 3" key="1">
    <citation type="journal article" date="2018" name="Sci. Data">
        <title>The draft genome sequence of cork oak.</title>
        <authorList>
            <person name="Ramos A.M."/>
            <person name="Usie A."/>
            <person name="Barbosa P."/>
            <person name="Barros P.M."/>
            <person name="Capote T."/>
            <person name="Chaves I."/>
            <person name="Simoes F."/>
            <person name="Abreu I."/>
            <person name="Carrasquinho I."/>
            <person name="Faro C."/>
            <person name="Guimaraes J.B."/>
            <person name="Mendonca D."/>
            <person name="Nobrega F."/>
            <person name="Rodrigues L."/>
            <person name="Saibo N.J.M."/>
            <person name="Varela M.C."/>
            <person name="Egas C."/>
            <person name="Matos J."/>
            <person name="Miguel C.M."/>
            <person name="Oliveira M.M."/>
            <person name="Ricardo C.P."/>
            <person name="Goncalves S."/>
        </authorList>
    </citation>
    <scope>NUCLEOTIDE SEQUENCE [LARGE SCALE GENOMIC DNA]</scope>
    <source>
        <strain evidence="3">cv. HL8</strain>
    </source>
</reference>
<proteinExistence type="predicted"/>
<dbReference type="AlphaFoldDB" id="A0AAW0KD43"/>
<feature type="compositionally biased region" description="Low complexity" evidence="1">
    <location>
        <begin position="128"/>
        <end position="141"/>
    </location>
</feature>
<gene>
    <name evidence="2" type="ORF">CFP56_021427</name>
</gene>
<name>A0AAW0KD43_QUESU</name>
<feature type="region of interest" description="Disordered" evidence="1">
    <location>
        <begin position="122"/>
        <end position="141"/>
    </location>
</feature>
<evidence type="ECO:0000313" key="2">
    <source>
        <dbReference type="EMBL" id="KAK7837288.1"/>
    </source>
</evidence>
<feature type="region of interest" description="Disordered" evidence="1">
    <location>
        <begin position="148"/>
        <end position="176"/>
    </location>
</feature>